<feature type="non-terminal residue" evidence="1">
    <location>
        <position position="1"/>
    </location>
</feature>
<dbReference type="EMBL" id="ABJB010068212">
    <property type="status" value="NOT_ANNOTATED_CDS"/>
    <property type="molecule type" value="Genomic_DNA"/>
</dbReference>
<dbReference type="GO" id="GO:0032436">
    <property type="term" value="P:positive regulation of proteasomal ubiquitin-dependent protein catabolic process"/>
    <property type="evidence" value="ECO:0000318"/>
    <property type="project" value="GO_Central"/>
</dbReference>
<dbReference type="STRING" id="6945.B7QLI7"/>
<dbReference type="PANTHER" id="PTHR14939">
    <property type="entry name" value="F-BOX ONLY PROTEIN 22"/>
    <property type="match status" value="1"/>
</dbReference>
<evidence type="ECO:0000313" key="2">
    <source>
        <dbReference type="EnsemblMetazoa" id="ISCW013612-PA"/>
    </source>
</evidence>
<accession>B7QLI7</accession>
<dbReference type="InterPro" id="IPR036047">
    <property type="entry name" value="F-box-like_dom_sf"/>
</dbReference>
<keyword evidence="3" id="KW-1185">Reference proteome</keyword>
<dbReference type="InParanoid" id="B7QLI7"/>
<dbReference type="VEuPathDB" id="VectorBase:ISCW013612"/>
<dbReference type="EMBL" id="DS965518">
    <property type="protein sequence ID" value="EEC19709.1"/>
    <property type="molecule type" value="Genomic_DNA"/>
</dbReference>
<dbReference type="PANTHER" id="PTHR14939:SF5">
    <property type="entry name" value="F-BOX ONLY PROTEIN 22"/>
    <property type="match status" value="1"/>
</dbReference>
<proteinExistence type="predicted"/>
<reference evidence="2" key="2">
    <citation type="submission" date="2020-05" db="UniProtKB">
        <authorList>
            <consortium name="EnsemblMetazoa"/>
        </authorList>
    </citation>
    <scope>IDENTIFICATION</scope>
    <source>
        <strain evidence="2">wikel</strain>
    </source>
</reference>
<organism>
    <name type="scientific">Ixodes scapularis</name>
    <name type="common">Black-legged tick</name>
    <name type="synonym">Deer tick</name>
    <dbReference type="NCBI Taxonomy" id="6945"/>
    <lineage>
        <taxon>Eukaryota</taxon>
        <taxon>Metazoa</taxon>
        <taxon>Ecdysozoa</taxon>
        <taxon>Arthropoda</taxon>
        <taxon>Chelicerata</taxon>
        <taxon>Arachnida</taxon>
        <taxon>Acari</taxon>
        <taxon>Parasitiformes</taxon>
        <taxon>Ixodida</taxon>
        <taxon>Ixodoidea</taxon>
        <taxon>Ixodidae</taxon>
        <taxon>Ixodinae</taxon>
        <taxon>Ixodes</taxon>
    </lineage>
</organism>
<dbReference type="EMBL" id="ABJB010215703">
    <property type="status" value="NOT_ANNOTATED_CDS"/>
    <property type="molecule type" value="Genomic_DNA"/>
</dbReference>
<protein>
    <recommendedName>
        <fullName evidence="4">F-box domain-containing protein</fullName>
    </recommendedName>
</protein>
<gene>
    <name evidence="1" type="ORF">IscW_ISCW013612</name>
</gene>
<evidence type="ECO:0008006" key="4">
    <source>
        <dbReference type="Google" id="ProtNLM"/>
    </source>
</evidence>
<dbReference type="GO" id="GO:0000209">
    <property type="term" value="P:protein polyubiquitination"/>
    <property type="evidence" value="ECO:0000318"/>
    <property type="project" value="GO_Central"/>
</dbReference>
<dbReference type="HOGENOM" id="CLU_788882_0_0_1"/>
<dbReference type="VEuPathDB" id="VectorBase:ISCP_020177"/>
<dbReference type="Proteomes" id="UP000001555">
    <property type="component" value="Unassembled WGS sequence"/>
</dbReference>
<reference evidence="1 3" key="1">
    <citation type="submission" date="2008-03" db="EMBL/GenBank/DDBJ databases">
        <title>Annotation of Ixodes scapularis.</title>
        <authorList>
            <consortium name="Ixodes scapularis Genome Project Consortium"/>
            <person name="Caler E."/>
            <person name="Hannick L.I."/>
            <person name="Bidwell S."/>
            <person name="Joardar V."/>
            <person name="Thiagarajan M."/>
            <person name="Amedeo P."/>
            <person name="Galinsky K.J."/>
            <person name="Schobel S."/>
            <person name="Inman J."/>
            <person name="Hostetler J."/>
            <person name="Miller J."/>
            <person name="Hammond M."/>
            <person name="Megy K."/>
            <person name="Lawson D."/>
            <person name="Kodira C."/>
            <person name="Sutton G."/>
            <person name="Meyer J."/>
            <person name="Hill C.A."/>
            <person name="Birren B."/>
            <person name="Nene V."/>
            <person name="Collins F."/>
            <person name="Alarcon-Chaidez F."/>
            <person name="Wikel S."/>
            <person name="Strausberg R."/>
        </authorList>
    </citation>
    <scope>NUCLEOTIDE SEQUENCE [LARGE SCALE GENOMIC DNA]</scope>
    <source>
        <strain evidence="3">Wikel</strain>
        <strain evidence="1">Wikel colony</strain>
    </source>
</reference>
<evidence type="ECO:0000313" key="1">
    <source>
        <dbReference type="EMBL" id="EEC19709.1"/>
    </source>
</evidence>
<dbReference type="OrthoDB" id="199913at2759"/>
<sequence>TAMNGDSWGMTDVKYSHLLSSSPEIAEGIFRYMNSRQLNTCVMVCSLWNSTAKRLKRRRTSFMHCFQVWKRKSTSDAPGETADLYRGQLHAAWCEPSHALVFSSCKPWPHPEANCTEDPLEVSSVVSSLLPSACQLLLVNAWDIVDVVGAGQNQAFCGLLVPSVLPDGVRVRPFTVTLLDLWKRPVLPSLGNDWYATDEFKRRVGLREYLMFTNKLPDIILCGFLTSCEPHRFPVGGAALHSFVANGAARYVVCTGLCFLGDGVRAASVVLGPTVRCTAAVDSELRRLKTDSGFGDWKAGRTVGFMFTPLRTYGEHQADSAVEAEAFAGVFPGVPLTGLCMEHRSVGREYLP</sequence>
<feature type="non-terminal residue" evidence="1">
    <location>
        <position position="352"/>
    </location>
</feature>
<dbReference type="EMBL" id="ABJB010093580">
    <property type="status" value="NOT_ANNOTATED_CDS"/>
    <property type="molecule type" value="Genomic_DNA"/>
</dbReference>
<dbReference type="VEuPathDB" id="VectorBase:ISCI013612"/>
<dbReference type="SUPFAM" id="SSF81383">
    <property type="entry name" value="F-box domain"/>
    <property type="match status" value="1"/>
</dbReference>
<dbReference type="AlphaFoldDB" id="B7QLI7"/>
<dbReference type="PaxDb" id="6945-B7QLI7"/>
<dbReference type="EnsemblMetazoa" id="ISCW013612-RA">
    <property type="protein sequence ID" value="ISCW013612-PA"/>
    <property type="gene ID" value="ISCW013612"/>
</dbReference>
<name>B7QLI7_IXOSC</name>
<evidence type="ECO:0000313" key="3">
    <source>
        <dbReference type="Proteomes" id="UP000001555"/>
    </source>
</evidence>